<accession>A0A2S8RW83</accession>
<sequence>MSGRLTGYVDLISLAGGRLELHGWSLSDRVSLVVGPHRAETTPAIARPDVSAVNGGTASVNVGFTLSLPAAAGPWLLICRSGNDNHVYEVAGFGRAATRRAQLRLLPAFFCAATRAAPEGLKWLLYRDDLARAALIDRMGLNETRHITQINPALYTRDDAAVPSEQQGITIILPVYNAFDLLKEALERVVRHTDLPWRLVIVEDRSTDENVRPYLRRWAEDTAKKTGAQVDLLENAENLGFIRSVNRALEKALGYGDHVVLLNSDALVPEAWASRLIRPILTHENVATVTPMSNDAEIFNVPLICKRTTLEPGQADRIDAVARRLNPEADLAAAPTGVGFCMAMNIDYLRQFPTLDTGFGKGYGEEVDWCQRARGVGGRHIGLPGLFVEHRGGMSFGSAEKRKLIEQNNAIIEKRYPDYNADVQEFIRHDPMSSARLALSIAWAAERATAPLSIYLAHSLGGGAEKYLERRIRSDIAANSAALVLRVGGASRWQMECHSAEGVNIGQTDDFALLTRMLDPTGPRRVVYSCGVGDRDPATLPQHLLSLKRPGDRLEVLLHDYYPVSPSYALVDSDGTYRGVPDAASKDPAHTTRGPNGRRVSLAQWRDQWRGLLAAADDIIVFSQDSRQLLLTAYPEVSASIRVQPHTLLASVPKVTRPTPKTPVIGILGDLAPQKGAGVAAGMSRHLQGGDRARLVLVGNIDPTYDLAEGTRLHGTYRLADIPKLIESYQITTWFIPSVWPETFSYTTHEALATGLPVVCFDLGAQAEAVRAAPNGRTIPFELAGNSAQAVVDAILDERA</sequence>
<evidence type="ECO:0000313" key="5">
    <source>
        <dbReference type="EMBL" id="PQV52810.1"/>
    </source>
</evidence>
<protein>
    <submittedName>
        <fullName evidence="5">GT2 family glycosyltransferase</fullName>
    </submittedName>
</protein>
<dbReference type="AlphaFoldDB" id="A0A2S8RW83"/>
<dbReference type="RefSeq" id="WP_105516607.1">
    <property type="nucleotide sequence ID" value="NZ_PVEP01000019.1"/>
</dbReference>
<dbReference type="GO" id="GO:0016757">
    <property type="term" value="F:glycosyltransferase activity"/>
    <property type="evidence" value="ECO:0007669"/>
    <property type="project" value="UniProtKB-KW"/>
</dbReference>
<dbReference type="Pfam" id="PF00535">
    <property type="entry name" value="Glycos_transf_2"/>
    <property type="match status" value="1"/>
</dbReference>
<organism evidence="5 6">
    <name type="scientific">Albidovulum denitrificans</name>
    <dbReference type="NCBI Taxonomy" id="404881"/>
    <lineage>
        <taxon>Bacteria</taxon>
        <taxon>Pseudomonadati</taxon>
        <taxon>Pseudomonadota</taxon>
        <taxon>Alphaproteobacteria</taxon>
        <taxon>Rhodobacterales</taxon>
        <taxon>Paracoccaceae</taxon>
        <taxon>Albidovulum</taxon>
    </lineage>
</organism>
<evidence type="ECO:0000313" key="6">
    <source>
        <dbReference type="Proteomes" id="UP000238338"/>
    </source>
</evidence>
<dbReference type="SUPFAM" id="SSF53756">
    <property type="entry name" value="UDP-Glycosyltransferase/glycogen phosphorylase"/>
    <property type="match status" value="1"/>
</dbReference>
<evidence type="ECO:0000259" key="4">
    <source>
        <dbReference type="Pfam" id="PF00535"/>
    </source>
</evidence>
<proteinExistence type="inferred from homology"/>
<evidence type="ECO:0000256" key="2">
    <source>
        <dbReference type="ARBA" id="ARBA00022676"/>
    </source>
</evidence>
<reference evidence="5 6" key="1">
    <citation type="submission" date="2018-02" db="EMBL/GenBank/DDBJ databases">
        <title>Genomic Encyclopedia of Archaeal and Bacterial Type Strains, Phase II (KMG-II): from individual species to whole genera.</title>
        <authorList>
            <person name="Goeker M."/>
        </authorList>
    </citation>
    <scope>NUCLEOTIDE SEQUENCE [LARGE SCALE GENOMIC DNA]</scope>
    <source>
        <strain evidence="5 6">DSM 18921</strain>
    </source>
</reference>
<dbReference type="Gene3D" id="3.40.50.2000">
    <property type="entry name" value="Glycogen Phosphorylase B"/>
    <property type="match status" value="1"/>
</dbReference>
<comment type="caution">
    <text evidence="5">The sequence shown here is derived from an EMBL/GenBank/DDBJ whole genome shotgun (WGS) entry which is preliminary data.</text>
</comment>
<dbReference type="EMBL" id="PVEP01000019">
    <property type="protein sequence ID" value="PQV52810.1"/>
    <property type="molecule type" value="Genomic_DNA"/>
</dbReference>
<feature type="domain" description="Glycosyltransferase 2-like" evidence="4">
    <location>
        <begin position="170"/>
        <end position="300"/>
    </location>
</feature>
<dbReference type="Proteomes" id="UP000238338">
    <property type="component" value="Unassembled WGS sequence"/>
</dbReference>
<keyword evidence="3 5" id="KW-0808">Transferase</keyword>
<dbReference type="OrthoDB" id="9771846at2"/>
<evidence type="ECO:0000256" key="1">
    <source>
        <dbReference type="ARBA" id="ARBA00006739"/>
    </source>
</evidence>
<dbReference type="PANTHER" id="PTHR43179:SF12">
    <property type="entry name" value="GALACTOFURANOSYLTRANSFERASE GLFT2"/>
    <property type="match status" value="1"/>
</dbReference>
<dbReference type="InterPro" id="IPR001173">
    <property type="entry name" value="Glyco_trans_2-like"/>
</dbReference>
<dbReference type="PANTHER" id="PTHR43179">
    <property type="entry name" value="RHAMNOSYLTRANSFERASE WBBL"/>
    <property type="match status" value="1"/>
</dbReference>
<dbReference type="InterPro" id="IPR029044">
    <property type="entry name" value="Nucleotide-diphossugar_trans"/>
</dbReference>
<evidence type="ECO:0000256" key="3">
    <source>
        <dbReference type="ARBA" id="ARBA00022679"/>
    </source>
</evidence>
<comment type="similarity">
    <text evidence="1">Belongs to the glycosyltransferase 2 family.</text>
</comment>
<name>A0A2S8RW83_9RHOB</name>
<gene>
    <name evidence="5" type="ORF">LX70_04077</name>
</gene>
<keyword evidence="6" id="KW-1185">Reference proteome</keyword>
<keyword evidence="2" id="KW-0328">Glycosyltransferase</keyword>
<dbReference type="Pfam" id="PF13692">
    <property type="entry name" value="Glyco_trans_1_4"/>
    <property type="match status" value="1"/>
</dbReference>
<dbReference type="SUPFAM" id="SSF53448">
    <property type="entry name" value="Nucleotide-diphospho-sugar transferases"/>
    <property type="match status" value="1"/>
</dbReference>
<dbReference type="Gene3D" id="3.90.550.10">
    <property type="entry name" value="Spore Coat Polysaccharide Biosynthesis Protein SpsA, Chain A"/>
    <property type="match status" value="1"/>
</dbReference>